<proteinExistence type="predicted"/>
<reference evidence="1 2" key="1">
    <citation type="journal article" date="2018" name="IMA Fungus">
        <title>IMA Genome-F 9: Draft genome sequence of Annulohypoxylon stygium, Aspergillus mulundensis, Berkeleyomyces basicola (syn. Thielaviopsis basicola), Ceratocystis smalleyi, two Cercospora beticola strains, Coleophoma cylindrospora, Fusarium fracticaudum, Phialophora cf. hyalina, and Morchella septimelata.</title>
        <authorList>
            <person name="Wingfield B.D."/>
            <person name="Bills G.F."/>
            <person name="Dong Y."/>
            <person name="Huang W."/>
            <person name="Nel W.J."/>
            <person name="Swalarsk-Parry B.S."/>
            <person name="Vaghefi N."/>
            <person name="Wilken P.M."/>
            <person name="An Z."/>
            <person name="de Beer Z.W."/>
            <person name="De Vos L."/>
            <person name="Chen L."/>
            <person name="Duong T.A."/>
            <person name="Gao Y."/>
            <person name="Hammerbacher A."/>
            <person name="Kikkert J.R."/>
            <person name="Li Y."/>
            <person name="Li H."/>
            <person name="Li K."/>
            <person name="Li Q."/>
            <person name="Liu X."/>
            <person name="Ma X."/>
            <person name="Naidoo K."/>
            <person name="Pethybridge S.J."/>
            <person name="Sun J."/>
            <person name="Steenkamp E.T."/>
            <person name="van der Nest M.A."/>
            <person name="van Wyk S."/>
            <person name="Wingfield M.J."/>
            <person name="Xiong C."/>
            <person name="Yue Q."/>
            <person name="Zhang X."/>
        </authorList>
    </citation>
    <scope>NUCLEOTIDE SEQUENCE [LARGE SCALE GENOMIC DNA]</scope>
    <source>
        <strain evidence="1 2">BP 5553</strain>
    </source>
</reference>
<dbReference type="OrthoDB" id="4732339at2759"/>
<name>A0A370TE22_9HELO</name>
<dbReference type="RefSeq" id="XP_031866428.1">
    <property type="nucleotide sequence ID" value="XM_032016997.1"/>
</dbReference>
<accession>A0A370TE22</accession>
<gene>
    <name evidence="1" type="ORF">BP5553_08374</name>
</gene>
<keyword evidence="2" id="KW-1185">Reference proteome</keyword>
<dbReference type="EMBL" id="NPIC01000009">
    <property type="protein sequence ID" value="RDL32935.1"/>
    <property type="molecule type" value="Genomic_DNA"/>
</dbReference>
<dbReference type="Proteomes" id="UP000254866">
    <property type="component" value="Unassembled WGS sequence"/>
</dbReference>
<sequence length="246" mass="26395">MAPLSVDDRANAYTNSADRPTGVSAWVIEDGMPVIPAGEMFCRYADDEGVMCSVTHKYESTNALRAHVRRDIENGGHGIKVKDGVKGRMKNSDRHTSKLAFAGAYDAVMANAARLQTHFEEMAAQTTPKKATTTAGKKVVGQASKTLIARDASAARQQVQNLATQLLECPVRMVGKKGERGRQAVPNAAAMRKLLNRTTAKCAGCKGSGEKCPDVTKQNWASSGCEILAAFEMPDDESDGSDDDDE</sequence>
<comment type="caution">
    <text evidence="1">The sequence shown here is derived from an EMBL/GenBank/DDBJ whole genome shotgun (WGS) entry which is preliminary data.</text>
</comment>
<organism evidence="1 2">
    <name type="scientific">Venustampulla echinocandica</name>
    <dbReference type="NCBI Taxonomy" id="2656787"/>
    <lineage>
        <taxon>Eukaryota</taxon>
        <taxon>Fungi</taxon>
        <taxon>Dikarya</taxon>
        <taxon>Ascomycota</taxon>
        <taxon>Pezizomycotina</taxon>
        <taxon>Leotiomycetes</taxon>
        <taxon>Helotiales</taxon>
        <taxon>Pleuroascaceae</taxon>
        <taxon>Venustampulla</taxon>
    </lineage>
</organism>
<dbReference type="AlphaFoldDB" id="A0A370TE22"/>
<protein>
    <submittedName>
        <fullName evidence="1">Uncharacterized protein</fullName>
    </submittedName>
</protein>
<dbReference type="GeneID" id="43601223"/>
<evidence type="ECO:0000313" key="1">
    <source>
        <dbReference type="EMBL" id="RDL32935.1"/>
    </source>
</evidence>
<evidence type="ECO:0000313" key="2">
    <source>
        <dbReference type="Proteomes" id="UP000254866"/>
    </source>
</evidence>